<name>A0A8K0K6D0_LADFU</name>
<keyword evidence="3" id="KW-1185">Reference proteome</keyword>
<keyword evidence="1" id="KW-1133">Transmembrane helix</keyword>
<evidence type="ECO:0000256" key="1">
    <source>
        <dbReference type="SAM" id="Phobius"/>
    </source>
</evidence>
<dbReference type="AlphaFoldDB" id="A0A8K0K6D0"/>
<feature type="transmembrane region" description="Helical" evidence="1">
    <location>
        <begin position="106"/>
        <end position="128"/>
    </location>
</feature>
<keyword evidence="1" id="KW-0812">Transmembrane</keyword>
<keyword evidence="1" id="KW-0472">Membrane</keyword>
<sequence length="185" mass="20349">MSRKLKSQCFRSSASLLMANLPFTLCITEDPGRSTFLAKDVKSRVESPQLRSDYGFDQYGSEDSSYSTIAYADAGYPGYHPNHAMDYGGVWEEGDVKWGGVSVSSVFQMSLTALAFLAFGGFLVNLIVQAIKDAKGNDSGGMTTMSPETLVLVPLKRPKKHDFIESSPPTELIMKQYNSETEKSF</sequence>
<dbReference type="OrthoDB" id="7676846at2759"/>
<accession>A0A8K0K6D0</accession>
<evidence type="ECO:0000313" key="2">
    <source>
        <dbReference type="EMBL" id="KAG8228551.1"/>
    </source>
</evidence>
<reference evidence="2" key="2">
    <citation type="submission" date="2017-10" db="EMBL/GenBank/DDBJ databases">
        <title>Ladona fulva Genome sequencing and assembly.</title>
        <authorList>
            <person name="Murali S."/>
            <person name="Richards S."/>
            <person name="Bandaranaike D."/>
            <person name="Bellair M."/>
            <person name="Blankenburg K."/>
            <person name="Chao H."/>
            <person name="Dinh H."/>
            <person name="Doddapaneni H."/>
            <person name="Dugan-Rocha S."/>
            <person name="Elkadiri S."/>
            <person name="Gnanaolivu R."/>
            <person name="Hernandez B."/>
            <person name="Skinner E."/>
            <person name="Javaid M."/>
            <person name="Lee S."/>
            <person name="Li M."/>
            <person name="Ming W."/>
            <person name="Munidasa M."/>
            <person name="Muniz J."/>
            <person name="Nguyen L."/>
            <person name="Hughes D."/>
            <person name="Osuji N."/>
            <person name="Pu L.-L."/>
            <person name="Puazo M."/>
            <person name="Qu C."/>
            <person name="Quiroz J."/>
            <person name="Raj R."/>
            <person name="Weissenberger G."/>
            <person name="Xin Y."/>
            <person name="Zou X."/>
            <person name="Han Y."/>
            <person name="Worley K."/>
            <person name="Muzny D."/>
            <person name="Gibbs R."/>
        </authorList>
    </citation>
    <scope>NUCLEOTIDE SEQUENCE</scope>
    <source>
        <strain evidence="2">Sampled in the wild</strain>
    </source>
</reference>
<dbReference type="Proteomes" id="UP000792457">
    <property type="component" value="Unassembled WGS sequence"/>
</dbReference>
<reference evidence="2" key="1">
    <citation type="submission" date="2013-04" db="EMBL/GenBank/DDBJ databases">
        <authorList>
            <person name="Qu J."/>
            <person name="Murali S.C."/>
            <person name="Bandaranaike D."/>
            <person name="Bellair M."/>
            <person name="Blankenburg K."/>
            <person name="Chao H."/>
            <person name="Dinh H."/>
            <person name="Doddapaneni H."/>
            <person name="Downs B."/>
            <person name="Dugan-Rocha S."/>
            <person name="Elkadiri S."/>
            <person name="Gnanaolivu R.D."/>
            <person name="Hernandez B."/>
            <person name="Javaid M."/>
            <person name="Jayaseelan J.C."/>
            <person name="Lee S."/>
            <person name="Li M."/>
            <person name="Ming W."/>
            <person name="Munidasa M."/>
            <person name="Muniz J."/>
            <person name="Nguyen L."/>
            <person name="Ongeri F."/>
            <person name="Osuji N."/>
            <person name="Pu L.-L."/>
            <person name="Puazo M."/>
            <person name="Qu C."/>
            <person name="Quiroz J."/>
            <person name="Raj R."/>
            <person name="Weissenberger G."/>
            <person name="Xin Y."/>
            <person name="Zou X."/>
            <person name="Han Y."/>
            <person name="Richards S."/>
            <person name="Worley K."/>
            <person name="Muzny D."/>
            <person name="Gibbs R."/>
        </authorList>
    </citation>
    <scope>NUCLEOTIDE SEQUENCE</scope>
    <source>
        <strain evidence="2">Sampled in the wild</strain>
    </source>
</reference>
<organism evidence="2 3">
    <name type="scientific">Ladona fulva</name>
    <name type="common">Scarce chaser dragonfly</name>
    <name type="synonym">Libellula fulva</name>
    <dbReference type="NCBI Taxonomy" id="123851"/>
    <lineage>
        <taxon>Eukaryota</taxon>
        <taxon>Metazoa</taxon>
        <taxon>Ecdysozoa</taxon>
        <taxon>Arthropoda</taxon>
        <taxon>Hexapoda</taxon>
        <taxon>Insecta</taxon>
        <taxon>Pterygota</taxon>
        <taxon>Palaeoptera</taxon>
        <taxon>Odonata</taxon>
        <taxon>Epiprocta</taxon>
        <taxon>Anisoptera</taxon>
        <taxon>Libelluloidea</taxon>
        <taxon>Libellulidae</taxon>
        <taxon>Ladona</taxon>
    </lineage>
</organism>
<gene>
    <name evidence="2" type="ORF">J437_LFUL017941</name>
</gene>
<dbReference type="EMBL" id="KZ308376">
    <property type="protein sequence ID" value="KAG8228551.1"/>
    <property type="molecule type" value="Genomic_DNA"/>
</dbReference>
<comment type="caution">
    <text evidence="2">The sequence shown here is derived from an EMBL/GenBank/DDBJ whole genome shotgun (WGS) entry which is preliminary data.</text>
</comment>
<proteinExistence type="predicted"/>
<protein>
    <submittedName>
        <fullName evidence="2">Uncharacterized protein</fullName>
    </submittedName>
</protein>
<evidence type="ECO:0000313" key="3">
    <source>
        <dbReference type="Proteomes" id="UP000792457"/>
    </source>
</evidence>